<evidence type="ECO:0000259" key="2">
    <source>
        <dbReference type="Pfam" id="PF00892"/>
    </source>
</evidence>
<dbReference type="SUPFAM" id="SSF103481">
    <property type="entry name" value="Multidrug resistance efflux transporter EmrE"/>
    <property type="match status" value="2"/>
</dbReference>
<feature type="transmembrane region" description="Helical" evidence="1">
    <location>
        <begin position="183"/>
        <end position="202"/>
    </location>
</feature>
<sequence>MSTDGVPFSIVALVIGSAFVHAMWNAILKRRKHPELAGGAISLIGAVSSVLVALFFTRTAPSFGVVLWSLGAGLFEAAYFVALSKALARAPLGVAYTIARGGALLVTWPISVVWHGERPTPVALVGSLLVAGGLALVGLRGGKKSEPHAGARGGLAWSIACAVFIAGYHLFYKCAMNDGGEPAPVSAVSLSLAAVLSLAWYGRAGTAKILLDARERPWPIVIAGLLVTVSFVAFLAGLERGGAGVIMTLRNTSVLFAQVFGWLGGERSRPAQVVGVLAVFAGAVCTAWP</sequence>
<dbReference type="EMBL" id="CP089983">
    <property type="protein sequence ID" value="WXB03910.1"/>
    <property type="molecule type" value="Genomic_DNA"/>
</dbReference>
<dbReference type="InterPro" id="IPR037185">
    <property type="entry name" value="EmrE-like"/>
</dbReference>
<evidence type="ECO:0000313" key="3">
    <source>
        <dbReference type="EMBL" id="WXB03910.1"/>
    </source>
</evidence>
<dbReference type="Pfam" id="PF00892">
    <property type="entry name" value="EamA"/>
    <property type="match status" value="1"/>
</dbReference>
<organism evidence="3 4">
    <name type="scientific">Pendulispora rubella</name>
    <dbReference type="NCBI Taxonomy" id="2741070"/>
    <lineage>
        <taxon>Bacteria</taxon>
        <taxon>Pseudomonadati</taxon>
        <taxon>Myxococcota</taxon>
        <taxon>Myxococcia</taxon>
        <taxon>Myxococcales</taxon>
        <taxon>Sorangiineae</taxon>
        <taxon>Pendulisporaceae</taxon>
        <taxon>Pendulispora</taxon>
    </lineage>
</organism>
<name>A0ABZ2L0Q8_9BACT</name>
<keyword evidence="1" id="KW-0472">Membrane</keyword>
<feature type="transmembrane region" description="Helical" evidence="1">
    <location>
        <begin position="120"/>
        <end position="139"/>
    </location>
</feature>
<dbReference type="Proteomes" id="UP001374803">
    <property type="component" value="Chromosome"/>
</dbReference>
<evidence type="ECO:0000313" key="4">
    <source>
        <dbReference type="Proteomes" id="UP001374803"/>
    </source>
</evidence>
<keyword evidence="1" id="KW-1133">Transmembrane helix</keyword>
<feature type="transmembrane region" description="Helical" evidence="1">
    <location>
        <begin position="6"/>
        <end position="24"/>
    </location>
</feature>
<dbReference type="Gene3D" id="1.10.3730.20">
    <property type="match status" value="1"/>
</dbReference>
<accession>A0ABZ2L0Q8</accession>
<feature type="transmembrane region" description="Helical" evidence="1">
    <location>
        <begin position="218"/>
        <end position="238"/>
    </location>
</feature>
<feature type="transmembrane region" description="Helical" evidence="1">
    <location>
        <begin position="151"/>
        <end position="171"/>
    </location>
</feature>
<proteinExistence type="predicted"/>
<feature type="transmembrane region" description="Helical" evidence="1">
    <location>
        <begin position="94"/>
        <end position="114"/>
    </location>
</feature>
<reference evidence="3" key="1">
    <citation type="submission" date="2021-12" db="EMBL/GenBank/DDBJ databases">
        <title>Discovery of the Pendulisporaceae a myxobacterial family with distinct sporulation behavior and unique specialized metabolism.</title>
        <authorList>
            <person name="Garcia R."/>
            <person name="Popoff A."/>
            <person name="Bader C.D."/>
            <person name="Loehr J."/>
            <person name="Walesch S."/>
            <person name="Walt C."/>
            <person name="Boldt J."/>
            <person name="Bunk B."/>
            <person name="Haeckl F.J.F.P.J."/>
            <person name="Gunesch A.P."/>
            <person name="Birkelbach J."/>
            <person name="Nuebel U."/>
            <person name="Pietschmann T."/>
            <person name="Bach T."/>
            <person name="Mueller R."/>
        </authorList>
    </citation>
    <scope>NUCLEOTIDE SEQUENCE</scope>
    <source>
        <strain evidence="3">MSr11367</strain>
    </source>
</reference>
<dbReference type="RefSeq" id="WP_394833545.1">
    <property type="nucleotide sequence ID" value="NZ_CP089929.1"/>
</dbReference>
<gene>
    <name evidence="3" type="ORF">LVJ94_44265</name>
</gene>
<feature type="domain" description="EamA" evidence="2">
    <location>
        <begin position="154"/>
        <end position="286"/>
    </location>
</feature>
<feature type="transmembrane region" description="Helical" evidence="1">
    <location>
        <begin position="36"/>
        <end position="56"/>
    </location>
</feature>
<protein>
    <submittedName>
        <fullName evidence="3">DMT family transporter</fullName>
    </submittedName>
</protein>
<dbReference type="InterPro" id="IPR000620">
    <property type="entry name" value="EamA_dom"/>
</dbReference>
<feature type="transmembrane region" description="Helical" evidence="1">
    <location>
        <begin position="62"/>
        <end position="82"/>
    </location>
</feature>
<keyword evidence="4" id="KW-1185">Reference proteome</keyword>
<keyword evidence="1" id="KW-0812">Transmembrane</keyword>
<evidence type="ECO:0000256" key="1">
    <source>
        <dbReference type="SAM" id="Phobius"/>
    </source>
</evidence>